<comment type="similarity">
    <text evidence="1">Belongs to the short-chain dehydrogenases/reductases (SDR) family.</text>
</comment>
<dbReference type="RefSeq" id="WP_113822295.1">
    <property type="nucleotide sequence ID" value="NZ_QOCE01000012.1"/>
</dbReference>
<dbReference type="PANTHER" id="PTHR43296:SF2">
    <property type="entry name" value="PEROXISOMAL 2,4-DIENOYL-COA REDUCTASE [(3E)-ENOYL-COA-PRODUCING]"/>
    <property type="match status" value="1"/>
</dbReference>
<dbReference type="PANTHER" id="PTHR43296">
    <property type="entry name" value="PEROXISOMAL 2,4-DIENOYL-COA REDUCTASE"/>
    <property type="match status" value="1"/>
</dbReference>
<dbReference type="GO" id="GO:0009062">
    <property type="term" value="P:fatty acid catabolic process"/>
    <property type="evidence" value="ECO:0007669"/>
    <property type="project" value="InterPro"/>
</dbReference>
<dbReference type="PRINTS" id="PR00081">
    <property type="entry name" value="GDHRDH"/>
</dbReference>
<organism evidence="4 5">
    <name type="scientific">Phaeobacter gallaeciensis</name>
    <dbReference type="NCBI Taxonomy" id="60890"/>
    <lineage>
        <taxon>Bacteria</taxon>
        <taxon>Pseudomonadati</taxon>
        <taxon>Pseudomonadota</taxon>
        <taxon>Alphaproteobacteria</taxon>
        <taxon>Rhodobacterales</taxon>
        <taxon>Roseobacteraceae</taxon>
        <taxon>Phaeobacter</taxon>
    </lineage>
</organism>
<dbReference type="Proteomes" id="UP000252706">
    <property type="component" value="Unassembled WGS sequence"/>
</dbReference>
<accession>A0A366X572</accession>
<reference evidence="4 5" key="1">
    <citation type="submission" date="2018-07" db="EMBL/GenBank/DDBJ databases">
        <title>Modular assembly of carbohydrate-degrading microbial communities in the ocean.</title>
        <authorList>
            <person name="Enke T.N."/>
            <person name="Datta M.S."/>
            <person name="Schwartzman J.A."/>
            <person name="Cermak N."/>
            <person name="Schmitz D.A."/>
            <person name="Barrere J."/>
            <person name="Cordero O.X."/>
        </authorList>
    </citation>
    <scope>NUCLEOTIDE SEQUENCE [LARGE SCALE GENOMIC DNA]</scope>
    <source>
        <strain evidence="4 5">C3M10</strain>
    </source>
</reference>
<evidence type="ECO:0000313" key="4">
    <source>
        <dbReference type="EMBL" id="RBW59939.1"/>
    </source>
</evidence>
<dbReference type="AlphaFoldDB" id="A0A366X572"/>
<gene>
    <name evidence="4" type="ORF">DS909_04690</name>
</gene>
<dbReference type="OrthoDB" id="9797020at2"/>
<dbReference type="InterPro" id="IPR045017">
    <property type="entry name" value="DECR2-like"/>
</dbReference>
<evidence type="ECO:0000313" key="5">
    <source>
        <dbReference type="Proteomes" id="UP000252706"/>
    </source>
</evidence>
<dbReference type="InterPro" id="IPR036291">
    <property type="entry name" value="NAD(P)-bd_dom_sf"/>
</dbReference>
<comment type="caution">
    <text evidence="4">The sequence shown here is derived from an EMBL/GenBank/DDBJ whole genome shotgun (WGS) entry which is preliminary data.</text>
</comment>
<keyword evidence="2" id="KW-0521">NADP</keyword>
<dbReference type="InterPro" id="IPR002347">
    <property type="entry name" value="SDR_fam"/>
</dbReference>
<proteinExistence type="inferred from homology"/>
<dbReference type="SUPFAM" id="SSF51735">
    <property type="entry name" value="NAD(P)-binding Rossmann-fold domains"/>
    <property type="match status" value="1"/>
</dbReference>
<dbReference type="EMBL" id="QOCE01000012">
    <property type="protein sequence ID" value="RBW59939.1"/>
    <property type="molecule type" value="Genomic_DNA"/>
</dbReference>
<keyword evidence="3" id="KW-0560">Oxidoreductase</keyword>
<dbReference type="GO" id="GO:0008670">
    <property type="term" value="F:2,4-dienoyl-CoA reductase (NADPH) activity"/>
    <property type="evidence" value="ECO:0007669"/>
    <property type="project" value="InterPro"/>
</dbReference>
<evidence type="ECO:0000256" key="3">
    <source>
        <dbReference type="ARBA" id="ARBA00023002"/>
    </source>
</evidence>
<sequence>MDFKGKAVVVVGGTSGINRGIAEAFAAAGAKVAVASRSQDKVDDTVAALKEAGALEAMGAAFDVRDPEAVAAGLAGFHAAFGDIDVLVSGAAGNFPALAAEMSINAFKTVIDIDLMGTIHVMKAAHPFLKRPGASIINISAPQAYLPYEGQSHVCAAKAGVDQITRTLSMEWGVEGIRINSVVPGFIDGTEGVERLAPNEATRKLAMDAVPVGRFGTPQDVANTCLFLSSDMATYVSGQVIAVDGALYHRGSGQHGQMMGQMLRAAAAKKA</sequence>
<evidence type="ECO:0000256" key="2">
    <source>
        <dbReference type="ARBA" id="ARBA00022857"/>
    </source>
</evidence>
<dbReference type="FunFam" id="3.40.50.720:FF:000084">
    <property type="entry name" value="Short-chain dehydrogenase reductase"/>
    <property type="match status" value="1"/>
</dbReference>
<protein>
    <submittedName>
        <fullName evidence="4">Short-chain dehydrogenase</fullName>
    </submittedName>
</protein>
<name>A0A366X572_9RHOB</name>
<dbReference type="Pfam" id="PF13561">
    <property type="entry name" value="adh_short_C2"/>
    <property type="match status" value="1"/>
</dbReference>
<dbReference type="NCBIfam" id="NF005752">
    <property type="entry name" value="PRK07576.1"/>
    <property type="match status" value="1"/>
</dbReference>
<evidence type="ECO:0000256" key="1">
    <source>
        <dbReference type="ARBA" id="ARBA00006484"/>
    </source>
</evidence>
<dbReference type="Gene3D" id="3.40.50.720">
    <property type="entry name" value="NAD(P)-binding Rossmann-like Domain"/>
    <property type="match status" value="1"/>
</dbReference>